<dbReference type="EMBL" id="JAEPRJ010000001">
    <property type="protein sequence ID" value="MBK5897439.1"/>
    <property type="molecule type" value="Genomic_DNA"/>
</dbReference>
<evidence type="ECO:0000256" key="1">
    <source>
        <dbReference type="SAM" id="Phobius"/>
    </source>
</evidence>
<keyword evidence="1" id="KW-0812">Transmembrane</keyword>
<gene>
    <name evidence="2" type="ORF">JJN12_06515</name>
</gene>
<evidence type="ECO:0000313" key="3">
    <source>
        <dbReference type="Proteomes" id="UP000604730"/>
    </source>
</evidence>
<reference evidence="2 3" key="1">
    <citation type="submission" date="2021-01" db="EMBL/GenBank/DDBJ databases">
        <title>Isolation and description of Catonella massiliensis sp. nov., a novel Catonella species, isolated from a stable periodontitis subject.</title>
        <authorList>
            <person name="Antezack A."/>
            <person name="Boxberger M."/>
            <person name="La Scola B."/>
            <person name="Monnet-Corti V."/>
        </authorList>
    </citation>
    <scope>NUCLEOTIDE SEQUENCE [LARGE SCALE GENOMIC DNA]</scope>
    <source>
        <strain evidence="2 3">Marseille-Q4567</strain>
    </source>
</reference>
<evidence type="ECO:0000313" key="2">
    <source>
        <dbReference type="EMBL" id="MBK5897439.1"/>
    </source>
</evidence>
<dbReference type="Proteomes" id="UP000604730">
    <property type="component" value="Unassembled WGS sequence"/>
</dbReference>
<protein>
    <submittedName>
        <fullName evidence="2">Uncharacterized protein</fullName>
    </submittedName>
</protein>
<name>A0ABS1IZX3_9FIRM</name>
<keyword evidence="1" id="KW-1133">Transmembrane helix</keyword>
<organism evidence="2 3">
    <name type="scientific">Catonella massiliensis</name>
    <dbReference type="NCBI Taxonomy" id="2799636"/>
    <lineage>
        <taxon>Bacteria</taxon>
        <taxon>Bacillati</taxon>
        <taxon>Bacillota</taxon>
        <taxon>Clostridia</taxon>
        <taxon>Lachnospirales</taxon>
        <taxon>Lachnospiraceae</taxon>
        <taxon>Catonella</taxon>
    </lineage>
</organism>
<proteinExistence type="predicted"/>
<accession>A0ABS1IZX3</accession>
<dbReference type="RefSeq" id="WP_208428920.1">
    <property type="nucleotide sequence ID" value="NZ_JAEPRJ010000001.1"/>
</dbReference>
<comment type="caution">
    <text evidence="2">The sequence shown here is derived from an EMBL/GenBank/DDBJ whole genome shotgun (WGS) entry which is preliminary data.</text>
</comment>
<keyword evidence="1" id="KW-0472">Membrane</keyword>
<sequence>MWDIVLIVVVALTPVIISLLYLCLSLFLVGDIKFVSEIEKDVEKNNTGA</sequence>
<feature type="transmembrane region" description="Helical" evidence="1">
    <location>
        <begin position="6"/>
        <end position="30"/>
    </location>
</feature>
<keyword evidence="3" id="KW-1185">Reference proteome</keyword>